<organism evidence="1 2">
    <name type="scientific">Streptomyces ipomoeae 91-03</name>
    <dbReference type="NCBI Taxonomy" id="698759"/>
    <lineage>
        <taxon>Bacteria</taxon>
        <taxon>Bacillati</taxon>
        <taxon>Actinomycetota</taxon>
        <taxon>Actinomycetes</taxon>
        <taxon>Kitasatosporales</taxon>
        <taxon>Streptomycetaceae</taxon>
        <taxon>Streptomyces</taxon>
    </lineage>
</organism>
<comment type="caution">
    <text evidence="1">The sequence shown here is derived from an EMBL/GenBank/DDBJ whole genome shotgun (WGS) entry which is preliminary data.</text>
</comment>
<proteinExistence type="predicted"/>
<evidence type="ECO:0000313" key="2">
    <source>
        <dbReference type="Proteomes" id="UP000010411"/>
    </source>
</evidence>
<reference evidence="1 2" key="1">
    <citation type="submission" date="2012-11" db="EMBL/GenBank/DDBJ databases">
        <authorList>
            <person name="Huguet-Tapia J.C."/>
            <person name="Durkin A.S."/>
            <person name="Pettis G.S."/>
            <person name="Badger J.H."/>
        </authorList>
    </citation>
    <scope>NUCLEOTIDE SEQUENCE [LARGE SCALE GENOMIC DNA]</scope>
    <source>
        <strain evidence="1 2">91-03</strain>
    </source>
</reference>
<name>L1KJ28_9ACTN</name>
<dbReference type="EMBL" id="AEJC01000649">
    <property type="protein sequence ID" value="EKX60485.1"/>
    <property type="molecule type" value="Genomic_DNA"/>
</dbReference>
<sequence>MQRFTAGDSRSRGTILGRLRDWAGSDGVPARLVALTFPAMAGKDLAWCRGQILADDEMASGMVQLTGHALDESTTYPSMRDVLLAWCREAGGASRPDPALEELLRGGGPSLPWSARRQARFQGPCVSSEEARLLRRTGHQKVLRLLVVHGVCGGMTSANAGCEGSRAECGPGMVRILIAACARTCSGGVLVCEGPGSGGSLKGRVGYPYRHPRLPTRTAPSPWSSARRPVRPCAAVLRRCGAAVLQVASWAVGTRAVGGVRVPTMGALREL</sequence>
<evidence type="ECO:0000313" key="1">
    <source>
        <dbReference type="EMBL" id="EKX60485.1"/>
    </source>
</evidence>
<keyword evidence="2" id="KW-1185">Reference proteome</keyword>
<dbReference type="PATRIC" id="fig|698759.3.peg.8803"/>
<protein>
    <submittedName>
        <fullName evidence="1">Uncharacterized protein</fullName>
    </submittedName>
</protein>
<dbReference type="Proteomes" id="UP000010411">
    <property type="component" value="Unassembled WGS sequence"/>
</dbReference>
<dbReference type="AlphaFoldDB" id="L1KJ28"/>
<gene>
    <name evidence="1" type="ORF">STRIP9103_00985</name>
</gene>
<accession>L1KJ28</accession>